<comment type="catalytic activity">
    <reaction evidence="10">
        <text>O-acetyl-L-homoserine + hydrogen sulfide = L-homocysteine + acetate</text>
        <dbReference type="Rhea" id="RHEA:27822"/>
        <dbReference type="ChEBI" id="CHEBI:29919"/>
        <dbReference type="ChEBI" id="CHEBI:30089"/>
        <dbReference type="ChEBI" id="CHEBI:57716"/>
        <dbReference type="ChEBI" id="CHEBI:58199"/>
        <dbReference type="EC" id="2.5.1.49"/>
    </reaction>
</comment>
<comment type="cofactor">
    <cofactor evidence="1 14">
        <name>pyridoxal 5'-phosphate</name>
        <dbReference type="ChEBI" id="CHEBI:597326"/>
    </cofactor>
</comment>
<evidence type="ECO:0000256" key="1">
    <source>
        <dbReference type="ARBA" id="ARBA00001933"/>
    </source>
</evidence>
<evidence type="ECO:0000256" key="11">
    <source>
        <dbReference type="ARBA" id="ARBA00060627"/>
    </source>
</evidence>
<reference evidence="16" key="1">
    <citation type="journal article" date="2021" name="IMA Fungus">
        <title>Genomic characterization of three marine fungi, including Emericellopsis atlantica sp. nov. with signatures of a generalist lifestyle and marine biomass degradation.</title>
        <authorList>
            <person name="Hagestad O.C."/>
            <person name="Hou L."/>
            <person name="Andersen J.H."/>
            <person name="Hansen E.H."/>
            <person name="Altermark B."/>
            <person name="Li C."/>
            <person name="Kuhnert E."/>
            <person name="Cox R.J."/>
            <person name="Crous P.W."/>
            <person name="Spatafora J.W."/>
            <person name="Lail K."/>
            <person name="Amirebrahimi M."/>
            <person name="Lipzen A."/>
            <person name="Pangilinan J."/>
            <person name="Andreopoulos W."/>
            <person name="Hayes R.D."/>
            <person name="Ng V."/>
            <person name="Grigoriev I.V."/>
            <person name="Jackson S.A."/>
            <person name="Sutton T.D.S."/>
            <person name="Dobson A.D.W."/>
            <person name="Rama T."/>
        </authorList>
    </citation>
    <scope>NUCLEOTIDE SEQUENCE</scope>
    <source>
        <strain evidence="16">TRa018bII</strain>
    </source>
</reference>
<dbReference type="InterPro" id="IPR015421">
    <property type="entry name" value="PyrdxlP-dep_Trfase_major"/>
</dbReference>
<dbReference type="GO" id="GO:0071269">
    <property type="term" value="P:L-homocysteine biosynthetic process"/>
    <property type="evidence" value="ECO:0007669"/>
    <property type="project" value="TreeGrafter"/>
</dbReference>
<evidence type="ECO:0000256" key="5">
    <source>
        <dbReference type="ARBA" id="ARBA00022605"/>
    </source>
</evidence>
<dbReference type="EMBL" id="MU251499">
    <property type="protein sequence ID" value="KAG9233479.1"/>
    <property type="molecule type" value="Genomic_DNA"/>
</dbReference>
<dbReference type="GO" id="GO:0030170">
    <property type="term" value="F:pyridoxal phosphate binding"/>
    <property type="evidence" value="ECO:0007669"/>
    <property type="project" value="InterPro"/>
</dbReference>
<evidence type="ECO:0000256" key="3">
    <source>
        <dbReference type="ARBA" id="ARBA00009077"/>
    </source>
</evidence>
<dbReference type="InterPro" id="IPR015424">
    <property type="entry name" value="PyrdxlP-dep_Trfase"/>
</dbReference>
<feature type="region of interest" description="Disordered" evidence="15">
    <location>
        <begin position="432"/>
        <end position="455"/>
    </location>
</feature>
<evidence type="ECO:0000256" key="15">
    <source>
        <dbReference type="SAM" id="MobiDB-lite"/>
    </source>
</evidence>
<dbReference type="GO" id="GO:0004124">
    <property type="term" value="F:cysteine synthase activity"/>
    <property type="evidence" value="ECO:0007669"/>
    <property type="project" value="TreeGrafter"/>
</dbReference>
<keyword evidence="4" id="KW-0963">Cytoplasm</keyword>
<comment type="similarity">
    <text evidence="3 14">Belongs to the trans-sulfuration enzymes family.</text>
</comment>
<dbReference type="EC" id="2.5.1.49" evidence="12"/>
<evidence type="ECO:0000313" key="17">
    <source>
        <dbReference type="Proteomes" id="UP000824998"/>
    </source>
</evidence>
<keyword evidence="7 13" id="KW-0663">Pyridoxal phosphate</keyword>
<dbReference type="Pfam" id="PF01053">
    <property type="entry name" value="Cys_Met_Meta_PP"/>
    <property type="match status" value="1"/>
</dbReference>
<evidence type="ECO:0000256" key="2">
    <source>
        <dbReference type="ARBA" id="ARBA00004496"/>
    </source>
</evidence>
<dbReference type="FunFam" id="3.90.1150.10:FF:000083">
    <property type="entry name" value="O-acetylhomoserine sulfhydrylase"/>
    <property type="match status" value="1"/>
</dbReference>
<dbReference type="GO" id="GO:0006535">
    <property type="term" value="P:cysteine biosynthetic process from serine"/>
    <property type="evidence" value="ECO:0007669"/>
    <property type="project" value="TreeGrafter"/>
</dbReference>
<evidence type="ECO:0000256" key="10">
    <source>
        <dbReference type="ARBA" id="ARBA00052629"/>
    </source>
</evidence>
<gene>
    <name evidence="16" type="ORF">BJ875DRAFT_43955</name>
</gene>
<dbReference type="GO" id="GO:0005737">
    <property type="term" value="C:cytoplasm"/>
    <property type="evidence" value="ECO:0007669"/>
    <property type="project" value="UniProtKB-SubCell"/>
</dbReference>
<evidence type="ECO:0000256" key="8">
    <source>
        <dbReference type="ARBA" id="ARBA00023167"/>
    </source>
</evidence>
<keyword evidence="8" id="KW-0486">Methionine biosynthesis</keyword>
<dbReference type="Gene3D" id="3.90.1150.10">
    <property type="entry name" value="Aspartate Aminotransferase, domain 1"/>
    <property type="match status" value="1"/>
</dbReference>
<comment type="pathway">
    <text evidence="11">Amino-acid biosynthesis; L-methionine biosynthesis via de novo pathway; L-homocysteine from O-acetyl-L-homoserine.</text>
</comment>
<dbReference type="FunFam" id="3.40.640.10:FF:000035">
    <property type="entry name" value="O-succinylhomoserine sulfhydrylase"/>
    <property type="match status" value="1"/>
</dbReference>
<accession>A0A9P7YGS3</accession>
<dbReference type="NCBIfam" id="TIGR01326">
    <property type="entry name" value="OAH_OAS_sulfhy"/>
    <property type="match status" value="1"/>
</dbReference>
<name>A0A9P7YGS3_9HELO</name>
<dbReference type="PROSITE" id="PS00868">
    <property type="entry name" value="CYS_MET_METAB_PP"/>
    <property type="match status" value="1"/>
</dbReference>
<dbReference type="Proteomes" id="UP000824998">
    <property type="component" value="Unassembled WGS sequence"/>
</dbReference>
<dbReference type="InterPro" id="IPR015422">
    <property type="entry name" value="PyrdxlP-dep_Trfase_small"/>
</dbReference>
<feature type="region of interest" description="Disordered" evidence="15">
    <location>
        <begin position="1"/>
        <end position="22"/>
    </location>
</feature>
<keyword evidence="5" id="KW-0028">Amino-acid biosynthesis</keyword>
<evidence type="ECO:0000256" key="14">
    <source>
        <dbReference type="RuleBase" id="RU362118"/>
    </source>
</evidence>
<evidence type="ECO:0000256" key="6">
    <source>
        <dbReference type="ARBA" id="ARBA00022679"/>
    </source>
</evidence>
<sequence>MAPDSTHFETLQLHAGQEPDPATNARAVPIYATTSFTFNDSAHGARLFGLKEFGNIYSRIMNPTVDVFEKRIAALEGGVAAVASSSGQAAQFMAIAALAHAGDNIVSTTNLYGGTYNQLKVFLPRLGINTKFIDGDKPEDFAAAIDDKTKAVYIESIGNPKYNIPDFEAIAKVAHEHGVPVIVDNTFGAGGYFVRPIEHGADIVVHSATKWIGGHGTTIGGVVVDSGKFDWGKNGKRFPEMVEESPGYHGLKFWETFGPITFAIRVRVEILRDLGSSLNPFAAFQLIQGIETLSLRAERHAQNALALAKWLESHPHVAWVSYPGLESHPSHEMAKKYLKRGFGGVLSFGVKGGGEAGSQVVDGFKLISNLANVGDAKTLAIHPWSTTHEQLSDAEKLTSGVTEDLIRISVGTEHIDDIVGDFQQSFEAAAAAKTSGGKDNSTTSGSTDTDAKMVV</sequence>
<dbReference type="OrthoDB" id="3512640at2759"/>
<dbReference type="GO" id="GO:0019346">
    <property type="term" value="P:transsulfuration"/>
    <property type="evidence" value="ECO:0007669"/>
    <property type="project" value="InterPro"/>
</dbReference>
<protein>
    <recommendedName>
        <fullName evidence="12">O-acetylhomoserine aminocarboxypropyltransferase</fullName>
        <ecNumber evidence="12">2.5.1.49</ecNumber>
    </recommendedName>
</protein>
<evidence type="ECO:0000256" key="9">
    <source>
        <dbReference type="ARBA" id="ARBA00050655"/>
    </source>
</evidence>
<dbReference type="InterPro" id="IPR006235">
    <property type="entry name" value="OAc-hSer/O-AcSer_sulfhydrylase"/>
</dbReference>
<evidence type="ECO:0000313" key="16">
    <source>
        <dbReference type="EMBL" id="KAG9233479.1"/>
    </source>
</evidence>
<dbReference type="GO" id="GO:0003961">
    <property type="term" value="F:O-acetylhomoserine aminocarboxypropyltransferase activity"/>
    <property type="evidence" value="ECO:0007669"/>
    <property type="project" value="UniProtKB-EC"/>
</dbReference>
<dbReference type="SUPFAM" id="SSF53383">
    <property type="entry name" value="PLP-dependent transferases"/>
    <property type="match status" value="1"/>
</dbReference>
<evidence type="ECO:0000256" key="7">
    <source>
        <dbReference type="ARBA" id="ARBA00022898"/>
    </source>
</evidence>
<proteinExistence type="inferred from homology"/>
<dbReference type="PIRSF" id="PIRSF001434">
    <property type="entry name" value="CGS"/>
    <property type="match status" value="1"/>
</dbReference>
<comment type="caution">
    <text evidence="16">The sequence shown here is derived from an EMBL/GenBank/DDBJ whole genome shotgun (WGS) entry which is preliminary data.</text>
</comment>
<evidence type="ECO:0000256" key="13">
    <source>
        <dbReference type="PIRSR" id="PIRSR001434-2"/>
    </source>
</evidence>
<dbReference type="InterPro" id="IPR054542">
    <property type="entry name" value="Cys_met_metab_PP"/>
</dbReference>
<dbReference type="Gene3D" id="3.40.640.10">
    <property type="entry name" value="Type I PLP-dependent aspartate aminotransferase-like (Major domain)"/>
    <property type="match status" value="1"/>
</dbReference>
<dbReference type="PANTHER" id="PTHR43797">
    <property type="entry name" value="HOMOCYSTEINE/CYSTEINE SYNTHASE"/>
    <property type="match status" value="1"/>
</dbReference>
<feature type="compositionally biased region" description="Low complexity" evidence="15">
    <location>
        <begin position="433"/>
        <end position="448"/>
    </location>
</feature>
<dbReference type="CDD" id="cd00614">
    <property type="entry name" value="CGS_like"/>
    <property type="match status" value="1"/>
</dbReference>
<keyword evidence="17" id="KW-1185">Reference proteome</keyword>
<comment type="catalytic activity">
    <reaction evidence="9">
        <text>O-acetyl-L-homoserine + methanethiol = L-methionine + acetate + H(+)</text>
        <dbReference type="Rhea" id="RHEA:10048"/>
        <dbReference type="ChEBI" id="CHEBI:15378"/>
        <dbReference type="ChEBI" id="CHEBI:16007"/>
        <dbReference type="ChEBI" id="CHEBI:30089"/>
        <dbReference type="ChEBI" id="CHEBI:57716"/>
        <dbReference type="ChEBI" id="CHEBI:57844"/>
        <dbReference type="EC" id="2.5.1.49"/>
    </reaction>
</comment>
<evidence type="ECO:0000256" key="4">
    <source>
        <dbReference type="ARBA" id="ARBA00022490"/>
    </source>
</evidence>
<organism evidence="16 17">
    <name type="scientific">Amylocarpus encephaloides</name>
    <dbReference type="NCBI Taxonomy" id="45428"/>
    <lineage>
        <taxon>Eukaryota</taxon>
        <taxon>Fungi</taxon>
        <taxon>Dikarya</taxon>
        <taxon>Ascomycota</taxon>
        <taxon>Pezizomycotina</taxon>
        <taxon>Leotiomycetes</taxon>
        <taxon>Helotiales</taxon>
        <taxon>Helotiales incertae sedis</taxon>
        <taxon>Amylocarpus</taxon>
    </lineage>
</organism>
<dbReference type="PANTHER" id="PTHR43797:SF2">
    <property type="entry name" value="HOMOCYSTEINE_CYSTEINE SYNTHASE"/>
    <property type="match status" value="1"/>
</dbReference>
<feature type="modified residue" description="N6-(pyridoxal phosphate)lysine" evidence="13">
    <location>
        <position position="210"/>
    </location>
</feature>
<dbReference type="InterPro" id="IPR000277">
    <property type="entry name" value="Cys/Met-Metab_PyrdxlP-dep_enz"/>
</dbReference>
<evidence type="ECO:0000256" key="12">
    <source>
        <dbReference type="ARBA" id="ARBA00066529"/>
    </source>
</evidence>
<keyword evidence="6" id="KW-0808">Transferase</keyword>
<dbReference type="AlphaFoldDB" id="A0A9P7YGS3"/>
<comment type="subcellular location">
    <subcellularLocation>
        <location evidence="2">Cytoplasm</location>
    </subcellularLocation>
</comment>